<dbReference type="EMBL" id="CAOQHR010000004">
    <property type="protein sequence ID" value="CAI6333138.1"/>
    <property type="molecule type" value="Genomic_DNA"/>
</dbReference>
<sequence length="195" mass="20940">MLLLKSLTVPSRRQHSSTLLTLSSTIYPPSSSYSAFPTKQKQVFQNTCINMVNWTDPEMKDRLLDAIIGSIDVTLNNHEIARLFGGDATVSSIENALRKPKKRAIALKAEADAATAAGHVVPATAPRVKANAEAGVKKPRKQASSKAPKNGGVKSGRVTKTRAANKKQAASSEEEMEEPGSPTSSFEVKQDPDQV</sequence>
<name>A0A9W4XIR3_9PLEO</name>
<dbReference type="Proteomes" id="UP001152607">
    <property type="component" value="Unassembled WGS sequence"/>
</dbReference>
<evidence type="ECO:0000313" key="3">
    <source>
        <dbReference type="Proteomes" id="UP001152607"/>
    </source>
</evidence>
<protein>
    <submittedName>
        <fullName evidence="2">Uncharacterized protein</fullName>
    </submittedName>
</protein>
<evidence type="ECO:0000256" key="1">
    <source>
        <dbReference type="SAM" id="MobiDB-lite"/>
    </source>
</evidence>
<keyword evidence="3" id="KW-1185">Reference proteome</keyword>
<gene>
    <name evidence="2" type="ORF">PDIGIT_LOCUS6174</name>
</gene>
<proteinExistence type="predicted"/>
<reference evidence="2" key="1">
    <citation type="submission" date="2023-01" db="EMBL/GenBank/DDBJ databases">
        <authorList>
            <person name="Van Ghelder C."/>
            <person name="Rancurel C."/>
        </authorList>
    </citation>
    <scope>NUCLEOTIDE SEQUENCE</scope>
    <source>
        <strain evidence="2">CNCM I-4278</strain>
    </source>
</reference>
<dbReference type="OrthoDB" id="4828117at2759"/>
<organism evidence="2 3">
    <name type="scientific">Periconia digitata</name>
    <dbReference type="NCBI Taxonomy" id="1303443"/>
    <lineage>
        <taxon>Eukaryota</taxon>
        <taxon>Fungi</taxon>
        <taxon>Dikarya</taxon>
        <taxon>Ascomycota</taxon>
        <taxon>Pezizomycotina</taxon>
        <taxon>Dothideomycetes</taxon>
        <taxon>Pleosporomycetidae</taxon>
        <taxon>Pleosporales</taxon>
        <taxon>Massarineae</taxon>
        <taxon>Periconiaceae</taxon>
        <taxon>Periconia</taxon>
    </lineage>
</organism>
<dbReference type="AlphaFoldDB" id="A0A9W4XIR3"/>
<evidence type="ECO:0000313" key="2">
    <source>
        <dbReference type="EMBL" id="CAI6333138.1"/>
    </source>
</evidence>
<accession>A0A9W4XIR3</accession>
<comment type="caution">
    <text evidence="2">The sequence shown here is derived from an EMBL/GenBank/DDBJ whole genome shotgun (WGS) entry which is preliminary data.</text>
</comment>
<feature type="region of interest" description="Disordered" evidence="1">
    <location>
        <begin position="128"/>
        <end position="195"/>
    </location>
</feature>